<reference evidence="2" key="1">
    <citation type="submission" date="2022-07" db="EMBL/GenBank/DDBJ databases">
        <title>Chromosome-level genome of Muraenolepis orangiensis.</title>
        <authorList>
            <person name="Kim J."/>
        </authorList>
    </citation>
    <scope>NUCLEOTIDE SEQUENCE</scope>
    <source>
        <strain evidence="2">KU_S4_2022</strain>
        <tissue evidence="2">Muscle</tissue>
    </source>
</reference>
<accession>A0A9Q0DCB8</accession>
<feature type="compositionally biased region" description="Basic and acidic residues" evidence="1">
    <location>
        <begin position="111"/>
        <end position="133"/>
    </location>
</feature>
<dbReference type="PANTHER" id="PTHR20843:SF1">
    <property type="entry name" value="STERILE ALPHA MOTIF DOMAIN-CONTAINING PROTEIN 10"/>
    <property type="match status" value="1"/>
</dbReference>
<proteinExistence type="predicted"/>
<evidence type="ECO:0008006" key="4">
    <source>
        <dbReference type="Google" id="ProtNLM"/>
    </source>
</evidence>
<dbReference type="AlphaFoldDB" id="A0A9Q0DCB8"/>
<evidence type="ECO:0000256" key="1">
    <source>
        <dbReference type="SAM" id="MobiDB-lite"/>
    </source>
</evidence>
<name>A0A9Q0DCB8_9TELE</name>
<dbReference type="GO" id="GO:0009898">
    <property type="term" value="C:cytoplasmic side of plasma membrane"/>
    <property type="evidence" value="ECO:0007669"/>
    <property type="project" value="TreeGrafter"/>
</dbReference>
<gene>
    <name evidence="2" type="ORF">NHX12_012330</name>
</gene>
<evidence type="ECO:0000313" key="3">
    <source>
        <dbReference type="Proteomes" id="UP001148018"/>
    </source>
</evidence>
<evidence type="ECO:0000313" key="2">
    <source>
        <dbReference type="EMBL" id="KAJ3585923.1"/>
    </source>
</evidence>
<dbReference type="PANTHER" id="PTHR20843">
    <property type="entry name" value="STERILE ALPHA MOTIF DOMAIN CONTAINING PROTEIN 10"/>
    <property type="match status" value="1"/>
</dbReference>
<feature type="region of interest" description="Disordered" evidence="1">
    <location>
        <begin position="63"/>
        <end position="143"/>
    </location>
</feature>
<dbReference type="GO" id="GO:0007169">
    <property type="term" value="P:cell surface receptor protein tyrosine kinase signaling pathway"/>
    <property type="evidence" value="ECO:0007669"/>
    <property type="project" value="TreeGrafter"/>
</dbReference>
<feature type="compositionally biased region" description="Basic and acidic residues" evidence="1">
    <location>
        <begin position="71"/>
        <end position="85"/>
    </location>
</feature>
<organism evidence="2 3">
    <name type="scientific">Muraenolepis orangiensis</name>
    <name type="common">Patagonian moray cod</name>
    <dbReference type="NCBI Taxonomy" id="630683"/>
    <lineage>
        <taxon>Eukaryota</taxon>
        <taxon>Metazoa</taxon>
        <taxon>Chordata</taxon>
        <taxon>Craniata</taxon>
        <taxon>Vertebrata</taxon>
        <taxon>Euteleostomi</taxon>
        <taxon>Actinopterygii</taxon>
        <taxon>Neopterygii</taxon>
        <taxon>Teleostei</taxon>
        <taxon>Neoteleostei</taxon>
        <taxon>Acanthomorphata</taxon>
        <taxon>Zeiogadaria</taxon>
        <taxon>Gadariae</taxon>
        <taxon>Gadiformes</taxon>
        <taxon>Muraenolepidoidei</taxon>
        <taxon>Muraenolepididae</taxon>
        <taxon>Muraenolepis</taxon>
    </lineage>
</organism>
<dbReference type="SUPFAM" id="SSF47769">
    <property type="entry name" value="SAM/Pointed domain"/>
    <property type="match status" value="1"/>
</dbReference>
<comment type="caution">
    <text evidence="2">The sequence shown here is derived from an EMBL/GenBank/DDBJ whole genome shotgun (WGS) entry which is preliminary data.</text>
</comment>
<sequence>MRPGEAFTVYHTSPPLSCLSKPVVLWSQQDVCKWLKKNCPHNYLTFVEAFAHHAITGRDLHPPRYHSSEAGGRENHRVLGGRREPGVPLGGRENHRVLGGRREPGVPLGGRENHRVLGGRREPGVPLGGRREPGVPLGDLSLF</sequence>
<keyword evidence="3" id="KW-1185">Reference proteome</keyword>
<dbReference type="InterPro" id="IPR013761">
    <property type="entry name" value="SAM/pointed_sf"/>
</dbReference>
<protein>
    <recommendedName>
        <fullName evidence="4">SAM domain-containing protein</fullName>
    </recommendedName>
</protein>
<dbReference type="Proteomes" id="UP001148018">
    <property type="component" value="Unassembled WGS sequence"/>
</dbReference>
<dbReference type="EMBL" id="JANIIK010000117">
    <property type="protein sequence ID" value="KAJ3585923.1"/>
    <property type="molecule type" value="Genomic_DNA"/>
</dbReference>
<dbReference type="Gene3D" id="1.10.150.50">
    <property type="entry name" value="Transcription Factor, Ets-1"/>
    <property type="match status" value="1"/>
</dbReference>
<dbReference type="InterPro" id="IPR052268">
    <property type="entry name" value="SAM_domain-containing_protein"/>
</dbReference>
<feature type="compositionally biased region" description="Basic and acidic residues" evidence="1">
    <location>
        <begin position="92"/>
        <end position="104"/>
    </location>
</feature>
<dbReference type="OrthoDB" id="434324at2759"/>